<sequence>MNWLEDEVVDMPETEIVEENIYLDEELLKNKSLIRVDMNAIQYPLFSKNPKRKVNQIVKYFFNQKRDIYINVVPMNGNYIPGELEEKIFIILMKLMKKKGMQRRFVVTANELKKELNMNTKDYVKRVKDALIRLASTNYQFKNTLYSNKEKSLLTKEVHTTIMSLEILKLEDEKNKSLKEKISDKRIKEAYEIAVSDYFYDNLVSKGYLVYDSDTLLTITNGTSRTIYMLIEKLRFNDLYLKVDILFLIKRIPLKYDKKNIARTIQTIGKSLEELKEKNLIKNFNFIKDTTWEKSEVEIFFSETNLILKQDRFYTDLNDFKRMTTSLAISDMEHEPVIENLLEKKEEITLEVINEIINKLPNAAKKLKTMPKTIKDSIDHYGIEKVLLAVQYLKKQKNLKSPRAYFLKSLENNWFDGEVLEVNIPKKESKNENISLEGLKKEKIIDNLYQKFEKLPINIQNGIEGYVYREYIELCGMETKIQQLAFMGSRKKLICDYLERYPQILESKKEIKSENESPRIEDTMINDRQKLKECIDEYVELYQDLMKIEYDNIEIIKRKIILECADYFIRRNLTIEKLKEIIKSNFL</sequence>
<comment type="caution">
    <text evidence="1">The sequence shown here is derived from an EMBL/GenBank/DDBJ whole genome shotgun (WGS) entry which is preliminary data.</text>
</comment>
<dbReference type="EMBL" id="JAVIKH010000015">
    <property type="protein sequence ID" value="MDX8336898.1"/>
    <property type="molecule type" value="Genomic_DNA"/>
</dbReference>
<keyword evidence="2" id="KW-1185">Reference proteome</keyword>
<protein>
    <submittedName>
        <fullName evidence="1">Uncharacterized protein</fullName>
    </submittedName>
</protein>
<dbReference type="RefSeq" id="WP_320314263.1">
    <property type="nucleotide sequence ID" value="NZ_JAVIKH010000015.1"/>
</dbReference>
<gene>
    <name evidence="1" type="ORF">RFV38_10385</name>
</gene>
<dbReference type="Proteomes" id="UP001279681">
    <property type="component" value="Unassembled WGS sequence"/>
</dbReference>
<organism evidence="1 2">
    <name type="scientific">Candidatus Cetobacterium colombiensis</name>
    <dbReference type="NCBI Taxonomy" id="3073100"/>
    <lineage>
        <taxon>Bacteria</taxon>
        <taxon>Fusobacteriati</taxon>
        <taxon>Fusobacteriota</taxon>
        <taxon>Fusobacteriia</taxon>
        <taxon>Fusobacteriales</taxon>
        <taxon>Fusobacteriaceae</taxon>
        <taxon>Cetobacterium</taxon>
    </lineage>
</organism>
<name>A0ABU4WBH7_9FUSO</name>
<reference evidence="2" key="1">
    <citation type="submission" date="2023-07" db="EMBL/GenBank/DDBJ databases">
        <authorList>
            <person name="Colorado M.A."/>
            <person name="Villamil L.M."/>
            <person name="Melo J.F."/>
            <person name="Rodriguez J.A."/>
            <person name="Ruiz R.Y."/>
        </authorList>
    </citation>
    <scope>NUCLEOTIDE SEQUENCE [LARGE SCALE GENOMIC DNA]</scope>
    <source>
        <strain evidence="2">C33</strain>
    </source>
</reference>
<evidence type="ECO:0000313" key="2">
    <source>
        <dbReference type="Proteomes" id="UP001279681"/>
    </source>
</evidence>
<evidence type="ECO:0000313" key="1">
    <source>
        <dbReference type="EMBL" id="MDX8336898.1"/>
    </source>
</evidence>
<accession>A0ABU4WBH7</accession>
<proteinExistence type="predicted"/>